<organism evidence="2 3">
    <name type="scientific">Roseovarius albus</name>
    <dbReference type="NCBI Taxonomy" id="1247867"/>
    <lineage>
        <taxon>Bacteria</taxon>
        <taxon>Pseudomonadati</taxon>
        <taxon>Pseudomonadota</taxon>
        <taxon>Alphaproteobacteria</taxon>
        <taxon>Rhodobacterales</taxon>
        <taxon>Roseobacteraceae</taxon>
        <taxon>Roseovarius</taxon>
    </lineage>
</organism>
<dbReference type="InterPro" id="IPR001387">
    <property type="entry name" value="Cro/C1-type_HTH"/>
</dbReference>
<accession>A0A1X6Y8J1</accession>
<dbReference type="InterPro" id="IPR010982">
    <property type="entry name" value="Lambda_DNA-bd_dom_sf"/>
</dbReference>
<dbReference type="Pfam" id="PF01381">
    <property type="entry name" value="HTH_3"/>
    <property type="match status" value="1"/>
</dbReference>
<evidence type="ECO:0000313" key="2">
    <source>
        <dbReference type="EMBL" id="SLN13567.1"/>
    </source>
</evidence>
<dbReference type="SUPFAM" id="SSF47413">
    <property type="entry name" value="lambda repressor-like DNA-binding domains"/>
    <property type="match status" value="1"/>
</dbReference>
<dbReference type="PROSITE" id="PS50943">
    <property type="entry name" value="HTH_CROC1"/>
    <property type="match status" value="1"/>
</dbReference>
<evidence type="ECO:0000313" key="3">
    <source>
        <dbReference type="Proteomes" id="UP000193061"/>
    </source>
</evidence>
<dbReference type="EMBL" id="FWFX01000001">
    <property type="protein sequence ID" value="SLN13567.1"/>
    <property type="molecule type" value="Genomic_DNA"/>
</dbReference>
<dbReference type="Gene3D" id="1.10.260.40">
    <property type="entry name" value="lambda repressor-like DNA-binding domains"/>
    <property type="match status" value="1"/>
</dbReference>
<reference evidence="2 3" key="1">
    <citation type="submission" date="2017-03" db="EMBL/GenBank/DDBJ databases">
        <authorList>
            <person name="Afonso C.L."/>
            <person name="Miller P.J."/>
            <person name="Scott M.A."/>
            <person name="Spackman E."/>
            <person name="Goraichik I."/>
            <person name="Dimitrov K.M."/>
            <person name="Suarez D.L."/>
            <person name="Swayne D.E."/>
        </authorList>
    </citation>
    <scope>NUCLEOTIDE SEQUENCE [LARGE SCALE GENOMIC DNA]</scope>
    <source>
        <strain evidence="2 3">CECT 7450</strain>
    </source>
</reference>
<gene>
    <name evidence="2" type="ORF">ROA7450_00198</name>
</gene>
<name>A0A1X6Y8J1_9RHOB</name>
<keyword evidence="3" id="KW-1185">Reference proteome</keyword>
<dbReference type="CDD" id="cd00093">
    <property type="entry name" value="HTH_XRE"/>
    <property type="match status" value="1"/>
</dbReference>
<sequence length="101" mass="10755">MSILKVSTEQIKAARALLGWTQARHAERSGVSLPTIKRLEAAGGQLGGLQSTAKALIVTLQDAGIIFIEENGEGAGVRLKKGLHEIHCYEGSNKFPSQSSQ</sequence>
<dbReference type="AlphaFoldDB" id="A0A1X6Y8J1"/>
<dbReference type="Proteomes" id="UP000193061">
    <property type="component" value="Unassembled WGS sequence"/>
</dbReference>
<evidence type="ECO:0000259" key="1">
    <source>
        <dbReference type="PROSITE" id="PS50943"/>
    </source>
</evidence>
<proteinExistence type="predicted"/>
<dbReference type="OrthoDB" id="7206663at2"/>
<dbReference type="GO" id="GO:0003677">
    <property type="term" value="F:DNA binding"/>
    <property type="evidence" value="ECO:0007669"/>
    <property type="project" value="InterPro"/>
</dbReference>
<feature type="domain" description="HTH cro/C1-type" evidence="1">
    <location>
        <begin position="11"/>
        <end position="40"/>
    </location>
</feature>
<protein>
    <recommendedName>
        <fullName evidence="1">HTH cro/C1-type domain-containing protein</fullName>
    </recommendedName>
</protein>